<organism evidence="4 5">
    <name type="scientific">Streptomyces decoyicus</name>
    <dbReference type="NCBI Taxonomy" id="249567"/>
    <lineage>
        <taxon>Bacteria</taxon>
        <taxon>Bacillati</taxon>
        <taxon>Actinomycetota</taxon>
        <taxon>Actinomycetes</taxon>
        <taxon>Kitasatosporales</taxon>
        <taxon>Streptomycetaceae</taxon>
        <taxon>Streptomyces</taxon>
    </lineage>
</organism>
<protein>
    <submittedName>
        <fullName evidence="4">Fumarylacetoacetate hydrolase family protein</fullName>
    </submittedName>
</protein>
<dbReference type="Proteomes" id="UP001344251">
    <property type="component" value="Chromosome"/>
</dbReference>
<reference evidence="4 5" key="1">
    <citation type="submission" date="2022-10" db="EMBL/GenBank/DDBJ databases">
        <title>The complete genomes of actinobacterial strains from the NBC collection.</title>
        <authorList>
            <person name="Joergensen T.S."/>
            <person name="Alvarez Arevalo M."/>
            <person name="Sterndorff E.B."/>
            <person name="Faurdal D."/>
            <person name="Vuksanovic O."/>
            <person name="Mourched A.-S."/>
            <person name="Charusanti P."/>
            <person name="Shaw S."/>
            <person name="Blin K."/>
            <person name="Weber T."/>
        </authorList>
    </citation>
    <scope>NUCLEOTIDE SEQUENCE [LARGE SCALE GENOMIC DNA]</scope>
    <source>
        <strain evidence="4 5">NBC 01774</strain>
    </source>
</reference>
<dbReference type="InterPro" id="IPR011234">
    <property type="entry name" value="Fumarylacetoacetase-like_C"/>
</dbReference>
<name>A0ABZ1FU80_9ACTN</name>
<dbReference type="SUPFAM" id="SSF56529">
    <property type="entry name" value="FAH"/>
    <property type="match status" value="1"/>
</dbReference>
<feature type="domain" description="Rv2993c-like N-terminal" evidence="3">
    <location>
        <begin position="1"/>
        <end position="52"/>
    </location>
</feature>
<gene>
    <name evidence="4" type="ORF">OG863_39355</name>
</gene>
<dbReference type="Gene3D" id="3.90.850.10">
    <property type="entry name" value="Fumarylacetoacetase-like, C-terminal domain"/>
    <property type="match status" value="1"/>
</dbReference>
<evidence type="ECO:0000313" key="4">
    <source>
        <dbReference type="EMBL" id="WSB73518.1"/>
    </source>
</evidence>
<dbReference type="InterPro" id="IPR018833">
    <property type="entry name" value="Rv2993c-like_N"/>
</dbReference>
<dbReference type="GO" id="GO:0016787">
    <property type="term" value="F:hydrolase activity"/>
    <property type="evidence" value="ECO:0007669"/>
    <property type="project" value="UniProtKB-KW"/>
</dbReference>
<dbReference type="RefSeq" id="WP_326623125.1">
    <property type="nucleotide sequence ID" value="NZ_CP109106.1"/>
</dbReference>
<feature type="domain" description="Fumarylacetoacetase-like C-terminal" evidence="2">
    <location>
        <begin position="70"/>
        <end position="244"/>
    </location>
</feature>
<dbReference type="PANTHER" id="PTHR11820">
    <property type="entry name" value="ACYLPYRUVASE"/>
    <property type="match status" value="1"/>
</dbReference>
<dbReference type="Pfam" id="PF01557">
    <property type="entry name" value="FAA_hydrolase"/>
    <property type="match status" value="1"/>
</dbReference>
<evidence type="ECO:0000313" key="5">
    <source>
        <dbReference type="Proteomes" id="UP001344251"/>
    </source>
</evidence>
<dbReference type="Pfam" id="PF10370">
    <property type="entry name" value="Rv2993c-like_N"/>
    <property type="match status" value="1"/>
</dbReference>
<dbReference type="PANTHER" id="PTHR11820:SF7">
    <property type="entry name" value="ACYLPYRUVASE FAHD1, MITOCHONDRIAL"/>
    <property type="match status" value="1"/>
</dbReference>
<evidence type="ECO:0000259" key="2">
    <source>
        <dbReference type="Pfam" id="PF01557"/>
    </source>
</evidence>
<evidence type="ECO:0000259" key="3">
    <source>
        <dbReference type="Pfam" id="PF10370"/>
    </source>
</evidence>
<evidence type="ECO:0000256" key="1">
    <source>
        <dbReference type="ARBA" id="ARBA00022723"/>
    </source>
</evidence>
<keyword evidence="1" id="KW-0479">Metal-binding</keyword>
<accession>A0ABZ1FU80</accession>
<keyword evidence="4" id="KW-0378">Hydrolase</keyword>
<proteinExistence type="predicted"/>
<dbReference type="EMBL" id="CP109106">
    <property type="protein sequence ID" value="WSB73518.1"/>
    <property type="molecule type" value="Genomic_DNA"/>
</dbReference>
<dbReference type="Gene3D" id="2.30.30.370">
    <property type="entry name" value="FAH"/>
    <property type="match status" value="1"/>
</dbReference>
<dbReference type="InterPro" id="IPR036663">
    <property type="entry name" value="Fumarylacetoacetase_C_sf"/>
</dbReference>
<sequence length="256" mass="26987">MLIARVAIGDDRAYARVDTDAEQVHLLSGTPFDGIRPTGETRPLAEVRLLAPAEPSEVLVAGRNYGDAVTPDLVVFMKPSTSVVGPGSLVLLPPEAEEVRYGGELAVVIGRRCRDVPEAAADQVVFGCTCANDVTAWDVGTPNGHWTKAKSFDTFCPLGPWIRTDLDPTDLALRTTVNGEVRQDGSTKEVNRGVRALVSRCSTLMTLLPGDVILSGTPAGAGVLRPGDEVTVHIDGIGALSHPVDDHQPPSPAAPT</sequence>
<keyword evidence="5" id="KW-1185">Reference proteome</keyword>